<keyword evidence="3" id="KW-1185">Reference proteome</keyword>
<organism evidence="2 3">
    <name type="scientific">Cotesia glomerata</name>
    <name type="common">Lepidopteran parasitic wasp</name>
    <name type="synonym">Apanteles glomeratus</name>
    <dbReference type="NCBI Taxonomy" id="32391"/>
    <lineage>
        <taxon>Eukaryota</taxon>
        <taxon>Metazoa</taxon>
        <taxon>Ecdysozoa</taxon>
        <taxon>Arthropoda</taxon>
        <taxon>Hexapoda</taxon>
        <taxon>Insecta</taxon>
        <taxon>Pterygota</taxon>
        <taxon>Neoptera</taxon>
        <taxon>Endopterygota</taxon>
        <taxon>Hymenoptera</taxon>
        <taxon>Apocrita</taxon>
        <taxon>Ichneumonoidea</taxon>
        <taxon>Braconidae</taxon>
        <taxon>Microgastrinae</taxon>
        <taxon>Cotesia</taxon>
    </lineage>
</organism>
<dbReference type="EMBL" id="JAHXZJ010002982">
    <property type="protein sequence ID" value="KAH0534993.1"/>
    <property type="molecule type" value="Genomic_DNA"/>
</dbReference>
<feature type="compositionally biased region" description="Acidic residues" evidence="1">
    <location>
        <begin position="47"/>
        <end position="57"/>
    </location>
</feature>
<sequence>MKYSTILRKSSAYQNILIGRLNNKSSDHGSDGNNINNNNNSRSNDNDRDEDEDDVETPLEKDKQTIRINYQDISFVRPTTVEEMHAFIGLPYVLGLYKVSRLNLREFWTSDGTSPD</sequence>
<gene>
    <name evidence="2" type="ORF">KQX54_011558</name>
</gene>
<evidence type="ECO:0000313" key="3">
    <source>
        <dbReference type="Proteomes" id="UP000826195"/>
    </source>
</evidence>
<feature type="region of interest" description="Disordered" evidence="1">
    <location>
        <begin position="22"/>
        <end position="63"/>
    </location>
</feature>
<proteinExistence type="predicted"/>
<name>A0AAV7HW52_COTGL</name>
<evidence type="ECO:0000256" key="1">
    <source>
        <dbReference type="SAM" id="MobiDB-lite"/>
    </source>
</evidence>
<dbReference type="Proteomes" id="UP000826195">
    <property type="component" value="Unassembled WGS sequence"/>
</dbReference>
<evidence type="ECO:0000313" key="2">
    <source>
        <dbReference type="EMBL" id="KAH0534993.1"/>
    </source>
</evidence>
<feature type="compositionally biased region" description="Low complexity" evidence="1">
    <location>
        <begin position="31"/>
        <end position="43"/>
    </location>
</feature>
<dbReference type="AlphaFoldDB" id="A0AAV7HW52"/>
<reference evidence="2 3" key="1">
    <citation type="journal article" date="2021" name="J. Hered.">
        <title>A chromosome-level genome assembly of the parasitoid wasp, Cotesia glomerata (Hymenoptera: Braconidae).</title>
        <authorList>
            <person name="Pinto B.J."/>
            <person name="Weis J.J."/>
            <person name="Gamble T."/>
            <person name="Ode P.J."/>
            <person name="Paul R."/>
            <person name="Zaspel J.M."/>
        </authorList>
    </citation>
    <scope>NUCLEOTIDE SEQUENCE [LARGE SCALE GENOMIC DNA]</scope>
    <source>
        <strain evidence="2">CgM1</strain>
    </source>
</reference>
<accession>A0AAV7HW52</accession>
<comment type="caution">
    <text evidence="2">The sequence shown here is derived from an EMBL/GenBank/DDBJ whole genome shotgun (WGS) entry which is preliminary data.</text>
</comment>
<protein>
    <recommendedName>
        <fullName evidence="4">PiggyBac transposable element-derived protein domain-containing protein</fullName>
    </recommendedName>
</protein>
<evidence type="ECO:0008006" key="4">
    <source>
        <dbReference type="Google" id="ProtNLM"/>
    </source>
</evidence>